<dbReference type="GO" id="GO:0030170">
    <property type="term" value="F:pyridoxal phosphate binding"/>
    <property type="evidence" value="ECO:0007669"/>
    <property type="project" value="InterPro"/>
</dbReference>
<comment type="caution">
    <text evidence="5">The sequence shown here is derived from an EMBL/GenBank/DDBJ whole genome shotgun (WGS) entry which is preliminary data.</text>
</comment>
<keyword evidence="6" id="KW-1185">Reference proteome</keyword>
<evidence type="ECO:0000256" key="1">
    <source>
        <dbReference type="ARBA" id="ARBA00001933"/>
    </source>
</evidence>
<comment type="cofactor">
    <cofactor evidence="1">
        <name>pyridoxal 5'-phosphate</name>
        <dbReference type="ChEBI" id="CHEBI:597326"/>
    </cofactor>
</comment>
<reference evidence="5 6" key="1">
    <citation type="journal article" date="2015" name="Genome Announc.">
        <title>Expanding the biotechnology potential of lactobacilli through comparative genomics of 213 strains and associated genera.</title>
        <authorList>
            <person name="Sun Z."/>
            <person name="Harris H.M."/>
            <person name="McCann A."/>
            <person name="Guo C."/>
            <person name="Argimon S."/>
            <person name="Zhang W."/>
            <person name="Yang X."/>
            <person name="Jeffery I.B."/>
            <person name="Cooney J.C."/>
            <person name="Kagawa T.F."/>
            <person name="Liu W."/>
            <person name="Song Y."/>
            <person name="Salvetti E."/>
            <person name="Wrobel A."/>
            <person name="Rasinkangas P."/>
            <person name="Parkhill J."/>
            <person name="Rea M.C."/>
            <person name="O'Sullivan O."/>
            <person name="Ritari J."/>
            <person name="Douillard F.P."/>
            <person name="Paul Ross R."/>
            <person name="Yang R."/>
            <person name="Briner A.E."/>
            <person name="Felis G.E."/>
            <person name="de Vos W.M."/>
            <person name="Barrangou R."/>
            <person name="Klaenhammer T.R."/>
            <person name="Caufield P.W."/>
            <person name="Cui Y."/>
            <person name="Zhang H."/>
            <person name="O'Toole P.W."/>
        </authorList>
    </citation>
    <scope>NUCLEOTIDE SEQUENCE [LARGE SCALE GENOMIC DNA]</scope>
    <source>
        <strain evidence="5 6">DSM 19971</strain>
    </source>
</reference>
<dbReference type="STRING" id="1423812.FD20_GL001195"/>
<sequence length="415" mass="45829">MVPRFSRPLLYITRGGIFLVGGVKVNFQAANRIKKMPVNFFAELDQQIAAVNVKTRNVIDLSKGNPDIPTPNHIVESLKDAVSKKENQKYTPFKGKEGFRKAIQNFYQRQYNAQIDVNREIAIFHGAVVGINAVPQVLLDPGDYVITTDPCYPEYETTVSLAGGRIYKLPLLQTNGYLPDYAQIPNEILAKAKILLLNYPNNPTGAVASASFFASSLSFAREKNLLLVNDFAYASLGFDKAPVSLMSCPGAKENALEIYTLSKTYSMAGWRVGFAVGNASVIEALNKYLAHGHSTVFGAVQDAASTALNSSQESSVEIKEEYQKRRNLLVSGLRKLNWSVEMTAGTFFVWVKIPVEYTSVSFAKLLLEKAQVAVAPGSGFGKYGEGYIRISLVCELEKLEEVLQRLKILKLKEGF</sequence>
<dbReference type="EMBL" id="AZEG01000025">
    <property type="protein sequence ID" value="KRL36566.1"/>
    <property type="molecule type" value="Genomic_DNA"/>
</dbReference>
<dbReference type="SUPFAM" id="SSF53383">
    <property type="entry name" value="PLP-dependent transferases"/>
    <property type="match status" value="1"/>
</dbReference>
<feature type="domain" description="Aminotransferase class I/classII large" evidence="4">
    <location>
        <begin position="57"/>
        <end position="406"/>
    </location>
</feature>
<dbReference type="InterPro" id="IPR050881">
    <property type="entry name" value="LL-DAP_aminotransferase"/>
</dbReference>
<dbReference type="AlphaFoldDB" id="A0A0R1PVN3"/>
<dbReference type="PATRIC" id="fig|1423812.3.peg.1277"/>
<dbReference type="PANTHER" id="PTHR42832">
    <property type="entry name" value="AMINO ACID AMINOTRANSFERASE"/>
    <property type="match status" value="1"/>
</dbReference>
<organism evidence="5 6">
    <name type="scientific">Liquorilactobacillus uvarum DSM 19971</name>
    <dbReference type="NCBI Taxonomy" id="1423812"/>
    <lineage>
        <taxon>Bacteria</taxon>
        <taxon>Bacillati</taxon>
        <taxon>Bacillota</taxon>
        <taxon>Bacilli</taxon>
        <taxon>Lactobacillales</taxon>
        <taxon>Lactobacillaceae</taxon>
        <taxon>Liquorilactobacillus</taxon>
    </lineage>
</organism>
<dbReference type="InterPro" id="IPR015424">
    <property type="entry name" value="PyrdxlP-dep_Trfase"/>
</dbReference>
<proteinExistence type="predicted"/>
<dbReference type="GO" id="GO:0008483">
    <property type="term" value="F:transaminase activity"/>
    <property type="evidence" value="ECO:0007669"/>
    <property type="project" value="UniProtKB-KW"/>
</dbReference>
<dbReference type="InterPro" id="IPR015421">
    <property type="entry name" value="PyrdxlP-dep_Trfase_major"/>
</dbReference>
<evidence type="ECO:0000256" key="2">
    <source>
        <dbReference type="ARBA" id="ARBA00022576"/>
    </source>
</evidence>
<evidence type="ECO:0000259" key="4">
    <source>
        <dbReference type="Pfam" id="PF00155"/>
    </source>
</evidence>
<dbReference type="Proteomes" id="UP000051155">
    <property type="component" value="Unassembled WGS sequence"/>
</dbReference>
<evidence type="ECO:0000256" key="3">
    <source>
        <dbReference type="ARBA" id="ARBA00022679"/>
    </source>
</evidence>
<protein>
    <submittedName>
        <fullName evidence="5">LL-diaminopimelate aminotransferase</fullName>
    </submittedName>
</protein>
<dbReference type="CDD" id="cd00609">
    <property type="entry name" value="AAT_like"/>
    <property type="match status" value="1"/>
</dbReference>
<dbReference type="InterPro" id="IPR004839">
    <property type="entry name" value="Aminotransferase_I/II_large"/>
</dbReference>
<accession>A0A0R1PVN3</accession>
<gene>
    <name evidence="5" type="ORF">FD20_GL001195</name>
</gene>
<evidence type="ECO:0000313" key="6">
    <source>
        <dbReference type="Proteomes" id="UP000051155"/>
    </source>
</evidence>
<evidence type="ECO:0000313" key="5">
    <source>
        <dbReference type="EMBL" id="KRL36566.1"/>
    </source>
</evidence>
<dbReference type="Gene3D" id="3.90.1150.10">
    <property type="entry name" value="Aspartate Aminotransferase, domain 1"/>
    <property type="match status" value="1"/>
</dbReference>
<dbReference type="InterPro" id="IPR015422">
    <property type="entry name" value="PyrdxlP-dep_Trfase_small"/>
</dbReference>
<dbReference type="PANTHER" id="PTHR42832:SF3">
    <property type="entry name" value="L-GLUTAMINE--4-(METHYLSULFANYL)-2-OXOBUTANOATE AMINOTRANSFERASE"/>
    <property type="match status" value="1"/>
</dbReference>
<keyword evidence="3 5" id="KW-0808">Transferase</keyword>
<name>A0A0R1PVN3_9LACO</name>
<dbReference type="Gene3D" id="3.40.640.10">
    <property type="entry name" value="Type I PLP-dependent aspartate aminotransferase-like (Major domain)"/>
    <property type="match status" value="1"/>
</dbReference>
<dbReference type="Pfam" id="PF00155">
    <property type="entry name" value="Aminotran_1_2"/>
    <property type="match status" value="1"/>
</dbReference>
<keyword evidence="2 5" id="KW-0032">Aminotransferase</keyword>